<name>A0ABZ0WA67_9BACT</name>
<dbReference type="RefSeq" id="WP_162817982.1">
    <property type="nucleotide sequence ID" value="NZ_CP139960.1"/>
</dbReference>
<evidence type="ECO:0008006" key="4">
    <source>
        <dbReference type="Google" id="ProtNLM"/>
    </source>
</evidence>
<organism evidence="2 3">
    <name type="scientific">Niabella yanshanensis</name>
    <dbReference type="NCBI Taxonomy" id="577386"/>
    <lineage>
        <taxon>Bacteria</taxon>
        <taxon>Pseudomonadati</taxon>
        <taxon>Bacteroidota</taxon>
        <taxon>Chitinophagia</taxon>
        <taxon>Chitinophagales</taxon>
        <taxon>Chitinophagaceae</taxon>
        <taxon>Niabella</taxon>
    </lineage>
</organism>
<feature type="signal peptide" evidence="1">
    <location>
        <begin position="1"/>
        <end position="23"/>
    </location>
</feature>
<accession>A0ABZ0WA67</accession>
<keyword evidence="3" id="KW-1185">Reference proteome</keyword>
<sequence length="192" mass="21835">MTLKKILLLYTVLLFLVSCTSPGEKHINDPDDTVVNTRDTINTAIEAPSASATTQDSVEYLFDIAGDYILESDHTSCKMELNINSNKNQFNYRLKTNTKQLQGDVIITPNEKQDGYYITLKDIEWSEYEGAVNFDEEEVKEQEDIALPQEVQGVLYENEITIQNTGNAMNYYVKFGDCDLKYIHLVKKGKAN</sequence>
<protein>
    <recommendedName>
        <fullName evidence="4">Lipoprotein</fullName>
    </recommendedName>
</protein>
<proteinExistence type="predicted"/>
<evidence type="ECO:0000313" key="2">
    <source>
        <dbReference type="EMBL" id="WQD38966.1"/>
    </source>
</evidence>
<dbReference type="EMBL" id="CP139960">
    <property type="protein sequence ID" value="WQD38966.1"/>
    <property type="molecule type" value="Genomic_DNA"/>
</dbReference>
<dbReference type="PROSITE" id="PS51257">
    <property type="entry name" value="PROKAR_LIPOPROTEIN"/>
    <property type="match status" value="1"/>
</dbReference>
<keyword evidence="1" id="KW-0732">Signal</keyword>
<feature type="chain" id="PRO_5047510705" description="Lipoprotein" evidence="1">
    <location>
        <begin position="24"/>
        <end position="192"/>
    </location>
</feature>
<gene>
    <name evidence="2" type="ORF">U0035_02250</name>
</gene>
<dbReference type="Proteomes" id="UP001325680">
    <property type="component" value="Chromosome"/>
</dbReference>
<reference evidence="2 3" key="1">
    <citation type="submission" date="2023-12" db="EMBL/GenBank/DDBJ databases">
        <title>Genome sequencing and assembly of bacterial species from a model synthetic community.</title>
        <authorList>
            <person name="Hogle S.L."/>
        </authorList>
    </citation>
    <scope>NUCLEOTIDE SEQUENCE [LARGE SCALE GENOMIC DNA]</scope>
    <source>
        <strain evidence="2 3">HAMBI_3031</strain>
    </source>
</reference>
<evidence type="ECO:0000313" key="3">
    <source>
        <dbReference type="Proteomes" id="UP001325680"/>
    </source>
</evidence>
<evidence type="ECO:0000256" key="1">
    <source>
        <dbReference type="SAM" id="SignalP"/>
    </source>
</evidence>